<feature type="domain" description="GGDEF" evidence="2">
    <location>
        <begin position="425"/>
        <end position="567"/>
    </location>
</feature>
<dbReference type="FunFam" id="3.30.70.270:FF:000001">
    <property type="entry name" value="Diguanylate cyclase domain protein"/>
    <property type="match status" value="1"/>
</dbReference>
<keyword evidence="1" id="KW-0812">Transmembrane</keyword>
<dbReference type="Proteomes" id="UP000280791">
    <property type="component" value="Unassembled WGS sequence"/>
</dbReference>
<feature type="transmembrane region" description="Helical" evidence="1">
    <location>
        <begin position="42"/>
        <end position="64"/>
    </location>
</feature>
<feature type="transmembrane region" description="Helical" evidence="1">
    <location>
        <begin position="139"/>
        <end position="159"/>
    </location>
</feature>
<keyword evidence="1" id="KW-1133">Transmembrane helix</keyword>
<name>A0A497YFT3_9BACL</name>
<dbReference type="GO" id="GO:0043709">
    <property type="term" value="P:cell adhesion involved in single-species biofilm formation"/>
    <property type="evidence" value="ECO:0007669"/>
    <property type="project" value="TreeGrafter"/>
</dbReference>
<keyword evidence="1" id="KW-0472">Membrane</keyword>
<dbReference type="SUPFAM" id="SSF55781">
    <property type="entry name" value="GAF domain-like"/>
    <property type="match status" value="1"/>
</dbReference>
<organism evidence="3 4">
    <name type="scientific">Planococcus citreus</name>
    <dbReference type="NCBI Taxonomy" id="1373"/>
    <lineage>
        <taxon>Bacteria</taxon>
        <taxon>Bacillati</taxon>
        <taxon>Bacillota</taxon>
        <taxon>Bacilli</taxon>
        <taxon>Bacillales</taxon>
        <taxon>Caryophanaceae</taxon>
        <taxon>Planococcus</taxon>
    </lineage>
</organism>
<dbReference type="InterPro" id="IPR029787">
    <property type="entry name" value="Nucleotide_cyclase"/>
</dbReference>
<proteinExistence type="predicted"/>
<dbReference type="InterPro" id="IPR003018">
    <property type="entry name" value="GAF"/>
</dbReference>
<feature type="transmembrane region" description="Helical" evidence="1">
    <location>
        <begin position="199"/>
        <end position="223"/>
    </location>
</feature>
<dbReference type="OrthoDB" id="9759607at2"/>
<dbReference type="Pfam" id="PF01590">
    <property type="entry name" value="GAF"/>
    <property type="match status" value="1"/>
</dbReference>
<dbReference type="PANTHER" id="PTHR45138">
    <property type="entry name" value="REGULATORY COMPONENTS OF SENSORY TRANSDUCTION SYSTEM"/>
    <property type="match status" value="1"/>
</dbReference>
<dbReference type="Gene3D" id="3.30.70.270">
    <property type="match status" value="1"/>
</dbReference>
<dbReference type="InterPro" id="IPR000160">
    <property type="entry name" value="GGDEF_dom"/>
</dbReference>
<evidence type="ECO:0000313" key="3">
    <source>
        <dbReference type="EMBL" id="RLJ87235.1"/>
    </source>
</evidence>
<dbReference type="InterPro" id="IPR029016">
    <property type="entry name" value="GAF-like_dom_sf"/>
</dbReference>
<feature type="transmembrane region" description="Helical" evidence="1">
    <location>
        <begin position="171"/>
        <end position="193"/>
    </location>
</feature>
<dbReference type="CDD" id="cd01949">
    <property type="entry name" value="GGDEF"/>
    <property type="match status" value="1"/>
</dbReference>
<dbReference type="PROSITE" id="PS50887">
    <property type="entry name" value="GGDEF"/>
    <property type="match status" value="1"/>
</dbReference>
<evidence type="ECO:0000313" key="4">
    <source>
        <dbReference type="Proteomes" id="UP000280791"/>
    </source>
</evidence>
<dbReference type="PANTHER" id="PTHR45138:SF9">
    <property type="entry name" value="DIGUANYLATE CYCLASE DGCM-RELATED"/>
    <property type="match status" value="1"/>
</dbReference>
<evidence type="ECO:0000259" key="2">
    <source>
        <dbReference type="PROSITE" id="PS50887"/>
    </source>
</evidence>
<dbReference type="EMBL" id="RCCP01000002">
    <property type="protein sequence ID" value="RLJ87235.1"/>
    <property type="molecule type" value="Genomic_DNA"/>
</dbReference>
<dbReference type="GO" id="GO:0005886">
    <property type="term" value="C:plasma membrane"/>
    <property type="evidence" value="ECO:0007669"/>
    <property type="project" value="TreeGrafter"/>
</dbReference>
<feature type="transmembrane region" description="Helical" evidence="1">
    <location>
        <begin position="108"/>
        <end position="127"/>
    </location>
</feature>
<dbReference type="Pfam" id="PF00990">
    <property type="entry name" value="GGDEF"/>
    <property type="match status" value="1"/>
</dbReference>
<gene>
    <name evidence="3" type="ORF">DFR62_2033</name>
</gene>
<dbReference type="NCBIfam" id="TIGR00254">
    <property type="entry name" value="GGDEF"/>
    <property type="match status" value="1"/>
</dbReference>
<comment type="caution">
    <text evidence="3">The sequence shown here is derived from an EMBL/GenBank/DDBJ whole genome shotgun (WGS) entry which is preliminary data.</text>
</comment>
<protein>
    <submittedName>
        <fullName evidence="3">Diguanylate cyclase with GAF sensor</fullName>
    </submittedName>
</protein>
<sequence>MDPLSKRRNILWAAWLFIVPPGLFLIYQYYPPPSLELADVLAYLAFFVLACLFPMNISGVPTYLVQWLTVAVFLKYGLFVEVILSQLTMIIVILRLRTSESLSVRIPFNSMMFFAISAIAGLTFLFAGGEIASLNLADVIVFGLLFQTVSFIANQFILYGYARILREHKDFFSLDTIWDFAITFLVFPFSIALYMSEAYFGLTALLLLGIPFFTMTAIIHMYTNSEKVNNDLKKAGVIGHQLAARLSSDEVFDQFVIQVAKLFKVDFAYVIDFRDGQLLMLRKFEENQFQPLDTQPINYDQGIGGKAIIENDSYMFSSKSQWKSIPTEYIHPDSESLMAMPISRNNKIEGVLVLAARRKHAFHNHQLQILDILSTYFAVSLEKAVLVQKAIAKSERCGLTKLYNYRYLDEAIGKCMDQVNNGELDNLSVIMMDIDYFKAINDKYGHQSGNEILVELANLLTDMVGSEGTVARYGGEEFVVLLPGYSKEVSMLFAENIRKEIEKHQFTIHSDLDDNRGTVGIQITMSIGVSSAPDDSDDAMAMIRNADRALYIGAKQAGRNKVAAYTK</sequence>
<reference evidence="3 4" key="1">
    <citation type="submission" date="2018-10" db="EMBL/GenBank/DDBJ databases">
        <title>Genomic Encyclopedia of Type Strains, Phase IV (KMG-IV): sequencing the most valuable type-strain genomes for metagenomic binning, comparative biology and taxonomic classification.</title>
        <authorList>
            <person name="Goeker M."/>
        </authorList>
    </citation>
    <scope>NUCLEOTIDE SEQUENCE [LARGE SCALE GENOMIC DNA]</scope>
    <source>
        <strain evidence="3 4">DSM 20549</strain>
    </source>
</reference>
<dbReference type="GO" id="GO:1902201">
    <property type="term" value="P:negative regulation of bacterial-type flagellum-dependent cell motility"/>
    <property type="evidence" value="ECO:0007669"/>
    <property type="project" value="TreeGrafter"/>
</dbReference>
<dbReference type="RefSeq" id="WP_121300154.1">
    <property type="nucleotide sequence ID" value="NZ_QBEW01000017.1"/>
</dbReference>
<dbReference type="AlphaFoldDB" id="A0A497YFT3"/>
<keyword evidence="4" id="KW-1185">Reference proteome</keyword>
<dbReference type="SMART" id="SM00267">
    <property type="entry name" value="GGDEF"/>
    <property type="match status" value="1"/>
</dbReference>
<dbReference type="InterPro" id="IPR050469">
    <property type="entry name" value="Diguanylate_Cyclase"/>
</dbReference>
<feature type="transmembrane region" description="Helical" evidence="1">
    <location>
        <begin position="76"/>
        <end position="96"/>
    </location>
</feature>
<dbReference type="Gene3D" id="3.30.450.40">
    <property type="match status" value="1"/>
</dbReference>
<dbReference type="InterPro" id="IPR043128">
    <property type="entry name" value="Rev_trsase/Diguanyl_cyclase"/>
</dbReference>
<feature type="transmembrane region" description="Helical" evidence="1">
    <location>
        <begin position="12"/>
        <end position="30"/>
    </location>
</feature>
<dbReference type="GO" id="GO:0052621">
    <property type="term" value="F:diguanylate cyclase activity"/>
    <property type="evidence" value="ECO:0007669"/>
    <property type="project" value="TreeGrafter"/>
</dbReference>
<dbReference type="SUPFAM" id="SSF55073">
    <property type="entry name" value="Nucleotide cyclase"/>
    <property type="match status" value="1"/>
</dbReference>
<evidence type="ECO:0000256" key="1">
    <source>
        <dbReference type="SAM" id="Phobius"/>
    </source>
</evidence>
<accession>A0A497YFT3</accession>